<name>A0AA38LJB7_TAXCH</name>
<protein>
    <submittedName>
        <fullName evidence="1">Uncharacterized protein</fullName>
    </submittedName>
</protein>
<reference evidence="1 2" key="1">
    <citation type="journal article" date="2021" name="Nat. Plants">
        <title>The Taxus genome provides insights into paclitaxel biosynthesis.</title>
        <authorList>
            <person name="Xiong X."/>
            <person name="Gou J."/>
            <person name="Liao Q."/>
            <person name="Li Y."/>
            <person name="Zhou Q."/>
            <person name="Bi G."/>
            <person name="Li C."/>
            <person name="Du R."/>
            <person name="Wang X."/>
            <person name="Sun T."/>
            <person name="Guo L."/>
            <person name="Liang H."/>
            <person name="Lu P."/>
            <person name="Wu Y."/>
            <person name="Zhang Z."/>
            <person name="Ro D.K."/>
            <person name="Shang Y."/>
            <person name="Huang S."/>
            <person name="Yan J."/>
        </authorList>
    </citation>
    <scope>NUCLEOTIDE SEQUENCE [LARGE SCALE GENOMIC DNA]</scope>
    <source>
        <strain evidence="1">Ta-2019</strain>
    </source>
</reference>
<dbReference type="PANTHER" id="PTHR31860:SF3">
    <property type="entry name" value="PROTEIN, PUTATIVE (DUF639)-RELATED"/>
    <property type="match status" value="1"/>
</dbReference>
<keyword evidence="2" id="KW-1185">Reference proteome</keyword>
<proteinExistence type="predicted"/>
<sequence length="158" mass="18095">AVKDELSLWLHRVQTFWNGMTDQLEKSTVKKIPNTSIEELEMKLDFMVESTIDSRNFIGNLSPAATISIEQFSRLNGLTGRKMQAQFEAHAPKTMHNEARNLVEYCCFSFLAREDSDIHSSLKDCAFRRLMFVTMLAWQNPYHKDVKSAGNTSKNSSL</sequence>
<feature type="non-terminal residue" evidence="1">
    <location>
        <position position="1"/>
    </location>
</feature>
<dbReference type="AlphaFoldDB" id="A0AA38LJB7"/>
<organism evidence="1 2">
    <name type="scientific">Taxus chinensis</name>
    <name type="common">Chinese yew</name>
    <name type="synonym">Taxus wallichiana var. chinensis</name>
    <dbReference type="NCBI Taxonomy" id="29808"/>
    <lineage>
        <taxon>Eukaryota</taxon>
        <taxon>Viridiplantae</taxon>
        <taxon>Streptophyta</taxon>
        <taxon>Embryophyta</taxon>
        <taxon>Tracheophyta</taxon>
        <taxon>Spermatophyta</taxon>
        <taxon>Pinopsida</taxon>
        <taxon>Pinidae</taxon>
        <taxon>Conifers II</taxon>
        <taxon>Cupressales</taxon>
        <taxon>Taxaceae</taxon>
        <taxon>Taxus</taxon>
    </lineage>
</organism>
<feature type="non-terminal residue" evidence="1">
    <location>
        <position position="158"/>
    </location>
</feature>
<comment type="caution">
    <text evidence="1">The sequence shown here is derived from an EMBL/GenBank/DDBJ whole genome shotgun (WGS) entry which is preliminary data.</text>
</comment>
<dbReference type="PANTHER" id="PTHR31860">
    <property type="entry name" value="HEAT-INDUCIBLE TRANSCRIPTION REPRESSOR (DUF639)-RELATED"/>
    <property type="match status" value="1"/>
</dbReference>
<evidence type="ECO:0000313" key="1">
    <source>
        <dbReference type="EMBL" id="KAH9325851.1"/>
    </source>
</evidence>
<gene>
    <name evidence="1" type="ORF">KI387_006029</name>
</gene>
<evidence type="ECO:0000313" key="2">
    <source>
        <dbReference type="Proteomes" id="UP000824469"/>
    </source>
</evidence>
<accession>A0AA38LJB7</accession>
<dbReference type="EMBL" id="JAHRHJ020000002">
    <property type="protein sequence ID" value="KAH9325851.1"/>
    <property type="molecule type" value="Genomic_DNA"/>
</dbReference>
<dbReference type="Proteomes" id="UP000824469">
    <property type="component" value="Unassembled WGS sequence"/>
</dbReference>